<sequence>MALVGGKISPNPSPTRNRT</sequence>
<organism evidence="1 2">
    <name type="scientific">Corchorus capsularis</name>
    <name type="common">Jute</name>
    <dbReference type="NCBI Taxonomy" id="210143"/>
    <lineage>
        <taxon>Eukaryota</taxon>
        <taxon>Viridiplantae</taxon>
        <taxon>Streptophyta</taxon>
        <taxon>Embryophyta</taxon>
        <taxon>Tracheophyta</taxon>
        <taxon>Spermatophyta</taxon>
        <taxon>Magnoliopsida</taxon>
        <taxon>eudicotyledons</taxon>
        <taxon>Gunneridae</taxon>
        <taxon>Pentapetalae</taxon>
        <taxon>rosids</taxon>
        <taxon>malvids</taxon>
        <taxon>Malvales</taxon>
        <taxon>Malvaceae</taxon>
        <taxon>Grewioideae</taxon>
        <taxon>Apeibeae</taxon>
        <taxon>Corchorus</taxon>
    </lineage>
</organism>
<accession>A0A1R3GM38</accession>
<comment type="caution">
    <text evidence="1">The sequence shown here is derived from an EMBL/GenBank/DDBJ whole genome shotgun (WGS) entry which is preliminary data.</text>
</comment>
<name>A0A1R3GM38_COCAP</name>
<protein>
    <submittedName>
        <fullName evidence="1">Uncharacterized protein</fullName>
    </submittedName>
</protein>
<dbReference type="AlphaFoldDB" id="A0A1R3GM38"/>
<evidence type="ECO:0000313" key="2">
    <source>
        <dbReference type="Proteomes" id="UP000188268"/>
    </source>
</evidence>
<evidence type="ECO:0000313" key="1">
    <source>
        <dbReference type="EMBL" id="OMO59132.1"/>
    </source>
</evidence>
<reference evidence="1 2" key="1">
    <citation type="submission" date="2013-09" db="EMBL/GenBank/DDBJ databases">
        <title>Corchorus capsularis genome sequencing.</title>
        <authorList>
            <person name="Alam M."/>
            <person name="Haque M.S."/>
            <person name="Islam M.S."/>
            <person name="Emdad E.M."/>
            <person name="Islam M.M."/>
            <person name="Ahmed B."/>
            <person name="Halim A."/>
            <person name="Hossen Q.M.M."/>
            <person name="Hossain M.Z."/>
            <person name="Ahmed R."/>
            <person name="Khan M.M."/>
            <person name="Islam R."/>
            <person name="Rashid M.M."/>
            <person name="Khan S.A."/>
            <person name="Rahman M.S."/>
            <person name="Alam M."/>
        </authorList>
    </citation>
    <scope>NUCLEOTIDE SEQUENCE [LARGE SCALE GENOMIC DNA]</scope>
    <source>
        <strain evidence="2">cv. CVL-1</strain>
        <tissue evidence="1">Whole seedling</tissue>
    </source>
</reference>
<dbReference type="Proteomes" id="UP000188268">
    <property type="component" value="Unassembled WGS sequence"/>
</dbReference>
<dbReference type="EMBL" id="AWWV01014033">
    <property type="protein sequence ID" value="OMO59132.1"/>
    <property type="molecule type" value="Genomic_DNA"/>
</dbReference>
<keyword evidence="2" id="KW-1185">Reference proteome</keyword>
<gene>
    <name evidence="1" type="ORF">CCACVL1_25077</name>
</gene>
<proteinExistence type="predicted"/>